<evidence type="ECO:0000256" key="2">
    <source>
        <dbReference type="ARBA" id="ARBA00004749"/>
    </source>
</evidence>
<comment type="similarity">
    <text evidence="3">Belongs to the UbiH/COQ6 family.</text>
</comment>
<protein>
    <submittedName>
        <fullName evidence="8">2-octaprenyl-6-methoxyphenol hydroxylase</fullName>
        <ecNumber evidence="8">1.14.13.-</ecNumber>
    </submittedName>
</protein>
<reference evidence="8 9" key="1">
    <citation type="submission" date="2019-04" db="EMBL/GenBank/DDBJ databases">
        <title>Complete genome sequencing of Piscirickettsia salmonis strain Psal-009.</title>
        <authorList>
            <person name="Schober I."/>
            <person name="Bunk B."/>
            <person name="Sproer C."/>
            <person name="Carril G.P."/>
            <person name="Riedel T."/>
            <person name="Flores-Herrera P.A."/>
            <person name="Nourdin-Galindo G."/>
            <person name="Marshall S.H."/>
            <person name="Overmann J."/>
        </authorList>
    </citation>
    <scope>NUCLEOTIDE SEQUENCE [LARGE SCALE GENOMIC DNA]</scope>
    <source>
        <strain evidence="8 9">Psal-009</strain>
    </source>
</reference>
<dbReference type="NCBIfam" id="TIGR01988">
    <property type="entry name" value="Ubi-OHases"/>
    <property type="match status" value="1"/>
</dbReference>
<proteinExistence type="inferred from homology"/>
<evidence type="ECO:0000313" key="9">
    <source>
        <dbReference type="Proteomes" id="UP000422232"/>
    </source>
</evidence>
<keyword evidence="9" id="KW-1185">Reference proteome</keyword>
<keyword evidence="7" id="KW-0503">Monooxygenase</keyword>
<dbReference type="GeneID" id="66739792"/>
<dbReference type="AlphaFoldDB" id="A0A9Q6LP02"/>
<dbReference type="SUPFAM" id="SSF51905">
    <property type="entry name" value="FAD/NAD(P)-binding domain"/>
    <property type="match status" value="1"/>
</dbReference>
<keyword evidence="5" id="KW-0274">FAD</keyword>
<dbReference type="Pfam" id="PF01494">
    <property type="entry name" value="FAD_binding_3"/>
    <property type="match status" value="1"/>
</dbReference>
<evidence type="ECO:0000256" key="5">
    <source>
        <dbReference type="ARBA" id="ARBA00022827"/>
    </source>
</evidence>
<dbReference type="PANTHER" id="PTHR43876:SF8">
    <property type="entry name" value="2-OCTAPRENYL-6-METHOXYPHENOL HYDROXYLASE"/>
    <property type="match status" value="1"/>
</dbReference>
<dbReference type="InterPro" id="IPR051205">
    <property type="entry name" value="UbiH/COQ6_monooxygenase"/>
</dbReference>
<dbReference type="GO" id="GO:0008681">
    <property type="term" value="F:2-octaprenyl-6-methoxyphenol hydroxylase activity"/>
    <property type="evidence" value="ECO:0007669"/>
    <property type="project" value="TreeGrafter"/>
</dbReference>
<comment type="pathway">
    <text evidence="2">Cofactor biosynthesis; ubiquinone biosynthesis.</text>
</comment>
<evidence type="ECO:0000256" key="1">
    <source>
        <dbReference type="ARBA" id="ARBA00001974"/>
    </source>
</evidence>
<dbReference type="GO" id="GO:0006744">
    <property type="term" value="P:ubiquinone biosynthetic process"/>
    <property type="evidence" value="ECO:0007669"/>
    <property type="project" value="InterPro"/>
</dbReference>
<evidence type="ECO:0000256" key="4">
    <source>
        <dbReference type="ARBA" id="ARBA00022630"/>
    </source>
</evidence>
<dbReference type="PANTHER" id="PTHR43876">
    <property type="entry name" value="UBIQUINONE BIOSYNTHESIS MONOOXYGENASE COQ6, MITOCHONDRIAL"/>
    <property type="match status" value="1"/>
</dbReference>
<evidence type="ECO:0000313" key="8">
    <source>
        <dbReference type="EMBL" id="QGO07145.1"/>
    </source>
</evidence>
<evidence type="ECO:0000256" key="3">
    <source>
        <dbReference type="ARBA" id="ARBA00005349"/>
    </source>
</evidence>
<dbReference type="Gene3D" id="3.50.50.60">
    <property type="entry name" value="FAD/NAD(P)-binding domain"/>
    <property type="match status" value="2"/>
</dbReference>
<accession>A0A9Q6LP02</accession>
<comment type="cofactor">
    <cofactor evidence="1">
        <name>FAD</name>
        <dbReference type="ChEBI" id="CHEBI:57692"/>
    </cofactor>
</comment>
<dbReference type="EC" id="1.14.13.-" evidence="8"/>
<evidence type="ECO:0000256" key="6">
    <source>
        <dbReference type="ARBA" id="ARBA00023002"/>
    </source>
</evidence>
<name>A0A9Q6LP02_PISSA</name>
<dbReference type="GO" id="GO:0071949">
    <property type="term" value="F:FAD binding"/>
    <property type="evidence" value="ECO:0007669"/>
    <property type="project" value="InterPro"/>
</dbReference>
<keyword evidence="6 8" id="KW-0560">Oxidoreductase</keyword>
<dbReference type="Proteomes" id="UP000422232">
    <property type="component" value="Chromosome"/>
</dbReference>
<dbReference type="PRINTS" id="PR00420">
    <property type="entry name" value="RNGMNOXGNASE"/>
</dbReference>
<organism evidence="8 9">
    <name type="scientific">Piscirickettsia salmonis</name>
    <dbReference type="NCBI Taxonomy" id="1238"/>
    <lineage>
        <taxon>Bacteria</taxon>
        <taxon>Pseudomonadati</taxon>
        <taxon>Pseudomonadota</taxon>
        <taxon>Gammaproteobacteria</taxon>
        <taxon>Thiotrichales</taxon>
        <taxon>Piscirickettsiaceae</taxon>
        <taxon>Piscirickettsia</taxon>
    </lineage>
</organism>
<dbReference type="InterPro" id="IPR010971">
    <property type="entry name" value="UbiH/COQ6"/>
</dbReference>
<sequence length="429" mass="47684">MQEVDIAIVGGGVIGSSLAVALAQFTDFKVALIDALPAEHQVQLSALDQRSIALSLASCRLFKHLGLWSCLQISAQPIEHIEVSEQGAWSKTRLDAQALGYRAFGYVIPLYQIQQALNEKIHSQSSRDSCQSTLIHQQGMRLCQLDFNQADHAVLTLQTDQQKTQLAAKLVVGADGTSSTVRRLAGMPIEQYDYQQQALVVNLQLKHDHRSRSFERFTQSGSLGLLPLTERRLALFWAAPTNEITSLLALPEQDFIERLYEVIGYSLGRCTAIGRRMVFPLKKTVVKSAWRERCVLLGNAEHTLHPLSGQGLNLGLYDLACLVDRFIDIDCALDQDALGSAAMLARYSQSKQRRNQHIMHDVDCLLTGFANPLAVVGRLRRTWLSNLELVSLLRQARVKKTVGYQLPGLLTIAGFCDHFGLDQSVRAIR</sequence>
<dbReference type="RefSeq" id="WP_016209986.1">
    <property type="nucleotide sequence ID" value="NZ_CP012413.1"/>
</dbReference>
<keyword evidence="4" id="KW-0285">Flavoprotein</keyword>
<gene>
    <name evidence="8" type="primary">ubiH</name>
    <name evidence="8" type="ORF">Psal009_03082</name>
</gene>
<dbReference type="InterPro" id="IPR002938">
    <property type="entry name" value="FAD-bd"/>
</dbReference>
<dbReference type="InterPro" id="IPR036188">
    <property type="entry name" value="FAD/NAD-bd_sf"/>
</dbReference>
<evidence type="ECO:0000256" key="7">
    <source>
        <dbReference type="ARBA" id="ARBA00023033"/>
    </source>
</evidence>
<dbReference type="EMBL" id="CP038908">
    <property type="protein sequence ID" value="QGO07145.1"/>
    <property type="molecule type" value="Genomic_DNA"/>
</dbReference>